<sequence length="59" mass="6824">LMPPFHQINVKGLANRHYYDFIFAQSYLHTINLTLLITQIFLVLSVGSILYLLFGKRNG</sequence>
<organism evidence="2">
    <name type="scientific">marine metagenome</name>
    <dbReference type="NCBI Taxonomy" id="408172"/>
    <lineage>
        <taxon>unclassified sequences</taxon>
        <taxon>metagenomes</taxon>
        <taxon>ecological metagenomes</taxon>
    </lineage>
</organism>
<reference evidence="2" key="1">
    <citation type="submission" date="2018-05" db="EMBL/GenBank/DDBJ databases">
        <authorList>
            <person name="Lanie J.A."/>
            <person name="Ng W.-L."/>
            <person name="Kazmierczak K.M."/>
            <person name="Andrzejewski T.M."/>
            <person name="Davidsen T.M."/>
            <person name="Wayne K.J."/>
            <person name="Tettelin H."/>
            <person name="Glass J.I."/>
            <person name="Rusch D."/>
            <person name="Podicherti R."/>
            <person name="Tsui H.-C.T."/>
            <person name="Winkler M.E."/>
        </authorList>
    </citation>
    <scope>NUCLEOTIDE SEQUENCE</scope>
</reference>
<feature type="non-terminal residue" evidence="2">
    <location>
        <position position="1"/>
    </location>
</feature>
<accession>A0A382KXB1</accession>
<protein>
    <submittedName>
        <fullName evidence="2">Uncharacterized protein</fullName>
    </submittedName>
</protein>
<dbReference type="EMBL" id="UINC01082949">
    <property type="protein sequence ID" value="SVC28185.1"/>
    <property type="molecule type" value="Genomic_DNA"/>
</dbReference>
<feature type="transmembrane region" description="Helical" evidence="1">
    <location>
        <begin position="33"/>
        <end position="54"/>
    </location>
</feature>
<proteinExistence type="predicted"/>
<keyword evidence="1" id="KW-0812">Transmembrane</keyword>
<name>A0A382KXB1_9ZZZZ</name>
<keyword evidence="1" id="KW-0472">Membrane</keyword>
<keyword evidence="1" id="KW-1133">Transmembrane helix</keyword>
<gene>
    <name evidence="2" type="ORF">METZ01_LOCUS281039</name>
</gene>
<evidence type="ECO:0000256" key="1">
    <source>
        <dbReference type="SAM" id="Phobius"/>
    </source>
</evidence>
<evidence type="ECO:0000313" key="2">
    <source>
        <dbReference type="EMBL" id="SVC28185.1"/>
    </source>
</evidence>
<dbReference type="AlphaFoldDB" id="A0A382KXB1"/>